<dbReference type="InterPro" id="IPR011033">
    <property type="entry name" value="PRC_barrel-like_sf"/>
</dbReference>
<dbReference type="SMART" id="SM00116">
    <property type="entry name" value="CBS"/>
    <property type="match status" value="2"/>
</dbReference>
<dbReference type="InterPro" id="IPR006669">
    <property type="entry name" value="MgtE_transporter"/>
</dbReference>
<feature type="domain" description="CBS" evidence="1">
    <location>
        <begin position="356"/>
        <end position="415"/>
    </location>
</feature>
<gene>
    <name evidence="2" type="ORF">SDC9_04066</name>
</gene>
<sequence>MNAVTVLGAYYFSSLQGKAIYDAAGRKLGSVKDMAMRWDSASPQVVGIKYARKKHELIPIDRVENFSDKGLVLVNGFTEQQVIPLKDEDIYISKWLLDKQIIDLKGSRLVRVNDITLSWVVQKERRCMVLVAVDIGVRGLFRRLGLEFLFKRWENQLLGFEHIKPLEKRTSVLQLVRDKEQLGQLHPADIANILEEMDYKRRAEFIDNLEEQQAIDALSEMDLDTQVEIIEHMDENRASDILEEMPPDEAADILGELSEEKSQGLLNLMELEDAEEVRELMQYEEDTAGALMTTEYVSFFERLTVGQTINRLRELAPAAETIYYIFVTDEEEHLQGVLSLRELIVAAPETYLHDIMHTKVVAVEPDDNHQKVVDIINKYSLLAVPVVDSEGVILGIITVDDIIDIIIPDRGKGDARFWVTLRKRLGRGR</sequence>
<dbReference type="SUPFAM" id="SSF158791">
    <property type="entry name" value="MgtE N-terminal domain-like"/>
    <property type="match status" value="1"/>
</dbReference>
<dbReference type="GO" id="GO:0015095">
    <property type="term" value="F:magnesium ion transmembrane transporter activity"/>
    <property type="evidence" value="ECO:0007669"/>
    <property type="project" value="InterPro"/>
</dbReference>
<name>A0A644SXV2_9ZZZZ</name>
<dbReference type="PROSITE" id="PS51371">
    <property type="entry name" value="CBS"/>
    <property type="match status" value="2"/>
</dbReference>
<comment type="caution">
    <text evidence="2">The sequence shown here is derived from an EMBL/GenBank/DDBJ whole genome shotgun (WGS) entry which is preliminary data.</text>
</comment>
<reference evidence="2" key="1">
    <citation type="submission" date="2019-08" db="EMBL/GenBank/DDBJ databases">
        <authorList>
            <person name="Kucharzyk K."/>
            <person name="Murdoch R.W."/>
            <person name="Higgins S."/>
            <person name="Loffler F."/>
        </authorList>
    </citation>
    <scope>NUCLEOTIDE SEQUENCE</scope>
</reference>
<dbReference type="InterPro" id="IPR038076">
    <property type="entry name" value="MgtE_N_sf"/>
</dbReference>
<protein>
    <recommendedName>
        <fullName evidence="1">CBS domain-containing protein</fullName>
    </recommendedName>
</protein>
<evidence type="ECO:0000313" key="2">
    <source>
        <dbReference type="EMBL" id="MPL58532.1"/>
    </source>
</evidence>
<dbReference type="Pfam" id="PF00571">
    <property type="entry name" value="CBS"/>
    <property type="match status" value="2"/>
</dbReference>
<dbReference type="InterPro" id="IPR000644">
    <property type="entry name" value="CBS_dom"/>
</dbReference>
<dbReference type="Pfam" id="PF05239">
    <property type="entry name" value="PRC"/>
    <property type="match status" value="1"/>
</dbReference>
<dbReference type="Pfam" id="PF03448">
    <property type="entry name" value="MgtE_N"/>
    <property type="match status" value="1"/>
</dbReference>
<dbReference type="GO" id="GO:0016020">
    <property type="term" value="C:membrane"/>
    <property type="evidence" value="ECO:0007669"/>
    <property type="project" value="InterPro"/>
</dbReference>
<accession>A0A644SXV2</accession>
<organism evidence="2">
    <name type="scientific">bioreactor metagenome</name>
    <dbReference type="NCBI Taxonomy" id="1076179"/>
    <lineage>
        <taxon>unclassified sequences</taxon>
        <taxon>metagenomes</taxon>
        <taxon>ecological metagenomes</taxon>
    </lineage>
</organism>
<dbReference type="Gene3D" id="1.25.60.10">
    <property type="entry name" value="MgtE N-terminal domain-like"/>
    <property type="match status" value="1"/>
</dbReference>
<proteinExistence type="predicted"/>
<dbReference type="CDD" id="cd04606">
    <property type="entry name" value="CBS_pair_Mg_transporter"/>
    <property type="match status" value="1"/>
</dbReference>
<dbReference type="InterPro" id="IPR006668">
    <property type="entry name" value="Mg_transptr_MgtE_intracell_dom"/>
</dbReference>
<dbReference type="PANTHER" id="PTHR43773">
    <property type="entry name" value="MAGNESIUM TRANSPORTER MGTE"/>
    <property type="match status" value="1"/>
</dbReference>
<feature type="domain" description="CBS" evidence="1">
    <location>
        <begin position="292"/>
        <end position="355"/>
    </location>
</feature>
<dbReference type="Gene3D" id="3.10.580.10">
    <property type="entry name" value="CBS-domain"/>
    <property type="match status" value="1"/>
</dbReference>
<dbReference type="SMART" id="SM00924">
    <property type="entry name" value="MgtE_N"/>
    <property type="match status" value="1"/>
</dbReference>
<dbReference type="AlphaFoldDB" id="A0A644SXV2"/>
<evidence type="ECO:0000259" key="1">
    <source>
        <dbReference type="PROSITE" id="PS51371"/>
    </source>
</evidence>
<dbReference type="SUPFAM" id="SSF50346">
    <property type="entry name" value="PRC-barrel domain"/>
    <property type="match status" value="1"/>
</dbReference>
<dbReference type="SUPFAM" id="SSF54631">
    <property type="entry name" value="CBS-domain pair"/>
    <property type="match status" value="1"/>
</dbReference>
<dbReference type="InterPro" id="IPR027275">
    <property type="entry name" value="PRC-brl_dom"/>
</dbReference>
<dbReference type="EMBL" id="VSSQ01000007">
    <property type="protein sequence ID" value="MPL58532.1"/>
    <property type="molecule type" value="Genomic_DNA"/>
</dbReference>
<dbReference type="PANTHER" id="PTHR43773:SF1">
    <property type="entry name" value="MAGNESIUM TRANSPORTER MGTE"/>
    <property type="match status" value="1"/>
</dbReference>
<dbReference type="InterPro" id="IPR046342">
    <property type="entry name" value="CBS_dom_sf"/>
</dbReference>